<dbReference type="FunCoup" id="E9HPR8">
    <property type="interactions" value="47"/>
</dbReference>
<dbReference type="PROSITE" id="PS50011">
    <property type="entry name" value="PROTEIN_KINASE_DOM"/>
    <property type="match status" value="1"/>
</dbReference>
<dbReference type="Gene3D" id="3.30.200.20">
    <property type="entry name" value="Phosphorylase Kinase, domain 1"/>
    <property type="match status" value="1"/>
</dbReference>
<gene>
    <name evidence="20" type="ORF">DAPPUDRAFT_332355</name>
</gene>
<dbReference type="Gene3D" id="2.120.10.30">
    <property type="entry name" value="TolB, C-terminal domain"/>
    <property type="match status" value="3"/>
</dbReference>
<dbReference type="FunFam" id="2.60.40.10:FF:001018">
    <property type="entry name" value="Tyrosine-protein kinase receptor"/>
    <property type="match status" value="1"/>
</dbReference>
<dbReference type="FunFam" id="2.120.10.30:FF:000112">
    <property type="entry name" value="Tyrosine-protein kinase receptor"/>
    <property type="match status" value="1"/>
</dbReference>
<evidence type="ECO:0000256" key="6">
    <source>
        <dbReference type="ARBA" id="ARBA00022741"/>
    </source>
</evidence>
<evidence type="ECO:0000256" key="15">
    <source>
        <dbReference type="PROSITE-ProRule" id="PRU10141"/>
    </source>
</evidence>
<dbReference type="PANTHER" id="PTHR24416:SF527">
    <property type="entry name" value="PROTO-ONCOGENE TYROSINE-PROTEIN KINASE ROS"/>
    <property type="match status" value="1"/>
</dbReference>
<dbReference type="PRINTS" id="PR00109">
    <property type="entry name" value="TYRKINASE"/>
</dbReference>
<dbReference type="SUPFAM" id="SSF63825">
    <property type="entry name" value="YWTD domain"/>
    <property type="match status" value="3"/>
</dbReference>
<feature type="domain" description="Fibronectin type-III" evidence="19">
    <location>
        <begin position="1713"/>
        <end position="1829"/>
    </location>
</feature>
<dbReference type="GO" id="GO:0005524">
    <property type="term" value="F:ATP binding"/>
    <property type="evidence" value="ECO:0007669"/>
    <property type="project" value="UniProtKB-UniRule"/>
</dbReference>
<dbReference type="CDD" id="cd00063">
    <property type="entry name" value="FN3"/>
    <property type="match status" value="6"/>
</dbReference>
<evidence type="ECO:0000256" key="4">
    <source>
        <dbReference type="ARBA" id="ARBA00022692"/>
    </source>
</evidence>
<feature type="domain" description="Fibronectin type-III" evidence="19">
    <location>
        <begin position="965"/>
        <end position="1065"/>
    </location>
</feature>
<dbReference type="SMART" id="SM00060">
    <property type="entry name" value="FN3"/>
    <property type="match status" value="8"/>
</dbReference>
<dbReference type="eggNOG" id="KOG1095">
    <property type="taxonomic scope" value="Eukaryota"/>
</dbReference>
<name>E9HPR8_DAPPU</name>
<feature type="domain" description="Fibronectin type-III" evidence="19">
    <location>
        <begin position="464"/>
        <end position="563"/>
    </location>
</feature>
<dbReference type="FunFam" id="2.60.40.10:FF:002572">
    <property type="entry name" value="Tyrosine-protein kinase receptor"/>
    <property type="match status" value="1"/>
</dbReference>
<dbReference type="InterPro" id="IPR050122">
    <property type="entry name" value="RTK"/>
</dbReference>
<dbReference type="KEGG" id="dpx:DAPPUDRAFT_332355"/>
<feature type="transmembrane region" description="Helical" evidence="17">
    <location>
        <begin position="1832"/>
        <end position="1856"/>
    </location>
</feature>
<dbReference type="Gene3D" id="1.10.510.10">
    <property type="entry name" value="Transferase(Phosphotransferase) domain 1"/>
    <property type="match status" value="1"/>
</dbReference>
<evidence type="ECO:0000256" key="1">
    <source>
        <dbReference type="ARBA" id="ARBA00004167"/>
    </source>
</evidence>
<comment type="catalytic activity">
    <reaction evidence="14 16">
        <text>L-tyrosyl-[protein] + ATP = O-phospho-L-tyrosyl-[protein] + ADP + H(+)</text>
        <dbReference type="Rhea" id="RHEA:10596"/>
        <dbReference type="Rhea" id="RHEA-COMP:10136"/>
        <dbReference type="Rhea" id="RHEA-COMP:20101"/>
        <dbReference type="ChEBI" id="CHEBI:15378"/>
        <dbReference type="ChEBI" id="CHEBI:30616"/>
        <dbReference type="ChEBI" id="CHEBI:46858"/>
        <dbReference type="ChEBI" id="CHEBI:61978"/>
        <dbReference type="ChEBI" id="CHEBI:456216"/>
        <dbReference type="EC" id="2.7.10.1"/>
    </reaction>
</comment>
<dbReference type="EMBL" id="GL732710">
    <property type="protein sequence ID" value="EFX66243.1"/>
    <property type="molecule type" value="Genomic_DNA"/>
</dbReference>
<dbReference type="FunFam" id="3.30.200.20:FF:000643">
    <property type="entry name" value="Tyrosine-protein kinase receptor"/>
    <property type="match status" value="1"/>
</dbReference>
<dbReference type="SUPFAM" id="SSF56112">
    <property type="entry name" value="Protein kinase-like (PK-like)"/>
    <property type="match status" value="1"/>
</dbReference>
<evidence type="ECO:0000256" key="8">
    <source>
        <dbReference type="ARBA" id="ARBA00022840"/>
    </source>
</evidence>
<keyword evidence="8 15" id="KW-0067">ATP-binding</keyword>
<dbReference type="SMART" id="SM00219">
    <property type="entry name" value="TyrKc"/>
    <property type="match status" value="1"/>
</dbReference>
<dbReference type="Pfam" id="PF07714">
    <property type="entry name" value="PK_Tyr_Ser-Thr"/>
    <property type="match status" value="1"/>
</dbReference>
<reference evidence="20 21" key="1">
    <citation type="journal article" date="2011" name="Science">
        <title>The ecoresponsive genome of Daphnia pulex.</title>
        <authorList>
            <person name="Colbourne J.K."/>
            <person name="Pfrender M.E."/>
            <person name="Gilbert D."/>
            <person name="Thomas W.K."/>
            <person name="Tucker A."/>
            <person name="Oakley T.H."/>
            <person name="Tokishita S."/>
            <person name="Aerts A."/>
            <person name="Arnold G.J."/>
            <person name="Basu M.K."/>
            <person name="Bauer D.J."/>
            <person name="Caceres C.E."/>
            <person name="Carmel L."/>
            <person name="Casola C."/>
            <person name="Choi J.H."/>
            <person name="Detter J.C."/>
            <person name="Dong Q."/>
            <person name="Dusheyko S."/>
            <person name="Eads B.D."/>
            <person name="Frohlich T."/>
            <person name="Geiler-Samerotte K.A."/>
            <person name="Gerlach D."/>
            <person name="Hatcher P."/>
            <person name="Jogdeo S."/>
            <person name="Krijgsveld J."/>
            <person name="Kriventseva E.V."/>
            <person name="Kultz D."/>
            <person name="Laforsch C."/>
            <person name="Lindquist E."/>
            <person name="Lopez J."/>
            <person name="Manak J.R."/>
            <person name="Muller J."/>
            <person name="Pangilinan J."/>
            <person name="Patwardhan R.P."/>
            <person name="Pitluck S."/>
            <person name="Pritham E.J."/>
            <person name="Rechtsteiner A."/>
            <person name="Rho M."/>
            <person name="Rogozin I.B."/>
            <person name="Sakarya O."/>
            <person name="Salamov A."/>
            <person name="Schaack S."/>
            <person name="Shapiro H."/>
            <person name="Shiga Y."/>
            <person name="Skalitzky C."/>
            <person name="Smith Z."/>
            <person name="Souvorov A."/>
            <person name="Sung W."/>
            <person name="Tang Z."/>
            <person name="Tsuchiya D."/>
            <person name="Tu H."/>
            <person name="Vos H."/>
            <person name="Wang M."/>
            <person name="Wolf Y.I."/>
            <person name="Yamagata H."/>
            <person name="Yamada T."/>
            <person name="Ye Y."/>
            <person name="Shaw J.R."/>
            <person name="Andrews J."/>
            <person name="Crease T.J."/>
            <person name="Tang H."/>
            <person name="Lucas S.M."/>
            <person name="Robertson H.M."/>
            <person name="Bork P."/>
            <person name="Koonin E.V."/>
            <person name="Zdobnov E.M."/>
            <person name="Grigoriev I.V."/>
            <person name="Lynch M."/>
            <person name="Boore J.L."/>
        </authorList>
    </citation>
    <scope>NUCLEOTIDE SEQUENCE [LARGE SCALE GENOMIC DNA]</scope>
</reference>
<dbReference type="OMA" id="RDYWHLQ"/>
<evidence type="ECO:0000256" key="9">
    <source>
        <dbReference type="ARBA" id="ARBA00022989"/>
    </source>
</evidence>
<keyword evidence="3" id="KW-0808">Transferase</keyword>
<evidence type="ECO:0000256" key="17">
    <source>
        <dbReference type="SAM" id="Phobius"/>
    </source>
</evidence>
<dbReference type="InterPro" id="IPR036116">
    <property type="entry name" value="FN3_sf"/>
</dbReference>
<evidence type="ECO:0000256" key="12">
    <source>
        <dbReference type="ARBA" id="ARBA00023170"/>
    </source>
</evidence>
<dbReference type="EC" id="2.7.10.1" evidence="16"/>
<dbReference type="SMART" id="SM00135">
    <property type="entry name" value="LY"/>
    <property type="match status" value="6"/>
</dbReference>
<feature type="domain" description="Fibronectin type-III" evidence="19">
    <location>
        <begin position="1505"/>
        <end position="1609"/>
    </location>
</feature>
<dbReference type="OrthoDB" id="65481at2759"/>
<dbReference type="PANTHER" id="PTHR24416">
    <property type="entry name" value="TYROSINE-PROTEIN KINASE RECEPTOR"/>
    <property type="match status" value="1"/>
</dbReference>
<comment type="subcellular location">
    <subcellularLocation>
        <location evidence="1">Membrane</location>
        <topology evidence="1">Single-pass membrane protein</topology>
    </subcellularLocation>
</comment>
<keyword evidence="10 17" id="KW-0472">Membrane</keyword>
<dbReference type="Proteomes" id="UP000000305">
    <property type="component" value="Unassembled WGS sequence"/>
</dbReference>
<evidence type="ECO:0000313" key="21">
    <source>
        <dbReference type="Proteomes" id="UP000000305"/>
    </source>
</evidence>
<feature type="domain" description="Protein kinase" evidence="18">
    <location>
        <begin position="1924"/>
        <end position="2212"/>
    </location>
</feature>
<keyword evidence="5" id="KW-0677">Repeat</keyword>
<evidence type="ECO:0000256" key="11">
    <source>
        <dbReference type="ARBA" id="ARBA00023137"/>
    </source>
</evidence>
<keyword evidence="12 16" id="KW-0675">Receptor</keyword>
<dbReference type="GO" id="GO:0004714">
    <property type="term" value="F:transmembrane receptor protein tyrosine kinase activity"/>
    <property type="evidence" value="ECO:0000318"/>
    <property type="project" value="GO_Central"/>
</dbReference>
<feature type="domain" description="Fibronectin type-III" evidence="19">
    <location>
        <begin position="65"/>
        <end position="163"/>
    </location>
</feature>
<dbReference type="InterPro" id="IPR001245">
    <property type="entry name" value="Ser-Thr/Tyr_kinase_cat_dom"/>
</dbReference>
<dbReference type="PROSITE" id="PS00239">
    <property type="entry name" value="RECEPTOR_TYR_KIN_II"/>
    <property type="match status" value="1"/>
</dbReference>
<feature type="binding site" evidence="15">
    <location>
        <position position="1959"/>
    </location>
    <ligand>
        <name>ATP</name>
        <dbReference type="ChEBI" id="CHEBI:30616"/>
    </ligand>
</feature>
<dbReference type="Gene3D" id="2.60.40.10">
    <property type="entry name" value="Immunoglobulins"/>
    <property type="match status" value="6"/>
</dbReference>
<evidence type="ECO:0000256" key="3">
    <source>
        <dbReference type="ARBA" id="ARBA00022679"/>
    </source>
</evidence>
<dbReference type="FunFam" id="1.10.510.10:FF:000341">
    <property type="entry name" value="Tyrosine-protein kinase receptor"/>
    <property type="match status" value="1"/>
</dbReference>
<dbReference type="InParanoid" id="E9HPR8"/>
<dbReference type="PROSITE" id="PS50853">
    <property type="entry name" value="FN3"/>
    <property type="match status" value="5"/>
</dbReference>
<dbReference type="InterPro" id="IPR000719">
    <property type="entry name" value="Prot_kinase_dom"/>
</dbReference>
<dbReference type="GO" id="GO:0043235">
    <property type="term" value="C:receptor complex"/>
    <property type="evidence" value="ECO:0000318"/>
    <property type="project" value="GO_Central"/>
</dbReference>
<evidence type="ECO:0000256" key="16">
    <source>
        <dbReference type="RuleBase" id="RU000312"/>
    </source>
</evidence>
<dbReference type="PROSITE" id="PS00109">
    <property type="entry name" value="PROTEIN_KINASE_TYR"/>
    <property type="match status" value="1"/>
</dbReference>
<evidence type="ECO:0000256" key="10">
    <source>
        <dbReference type="ARBA" id="ARBA00023136"/>
    </source>
</evidence>
<organism evidence="20 21">
    <name type="scientific">Daphnia pulex</name>
    <name type="common">Water flea</name>
    <dbReference type="NCBI Taxonomy" id="6669"/>
    <lineage>
        <taxon>Eukaryota</taxon>
        <taxon>Metazoa</taxon>
        <taxon>Ecdysozoa</taxon>
        <taxon>Arthropoda</taxon>
        <taxon>Crustacea</taxon>
        <taxon>Branchiopoda</taxon>
        <taxon>Diplostraca</taxon>
        <taxon>Cladocera</taxon>
        <taxon>Anomopoda</taxon>
        <taxon>Daphniidae</taxon>
        <taxon>Daphnia</taxon>
    </lineage>
</organism>
<keyword evidence="11" id="KW-0829">Tyrosine-protein kinase</keyword>
<keyword evidence="21" id="KW-1185">Reference proteome</keyword>
<evidence type="ECO:0000259" key="19">
    <source>
        <dbReference type="PROSITE" id="PS50853"/>
    </source>
</evidence>
<dbReference type="InterPro" id="IPR017441">
    <property type="entry name" value="Protein_kinase_ATP_BS"/>
</dbReference>
<dbReference type="InterPro" id="IPR011009">
    <property type="entry name" value="Kinase-like_dom_sf"/>
</dbReference>
<dbReference type="GO" id="GO:0005886">
    <property type="term" value="C:plasma membrane"/>
    <property type="evidence" value="ECO:0000318"/>
    <property type="project" value="GO_Central"/>
</dbReference>
<dbReference type="STRING" id="6669.E9HPR8"/>
<dbReference type="PROSITE" id="PS00107">
    <property type="entry name" value="PROTEIN_KINASE_ATP"/>
    <property type="match status" value="1"/>
</dbReference>
<evidence type="ECO:0000256" key="2">
    <source>
        <dbReference type="ARBA" id="ARBA00022553"/>
    </source>
</evidence>
<dbReference type="InterPro" id="IPR011042">
    <property type="entry name" value="6-blade_b-propeller_TolB-like"/>
</dbReference>
<dbReference type="GO" id="GO:0032006">
    <property type="term" value="P:regulation of TOR signaling"/>
    <property type="evidence" value="ECO:0000318"/>
    <property type="project" value="GO_Central"/>
</dbReference>
<keyword evidence="4 16" id="KW-0812">Transmembrane</keyword>
<keyword evidence="9 17" id="KW-1133">Transmembrane helix</keyword>
<accession>E9HPR8</accession>
<evidence type="ECO:0000256" key="5">
    <source>
        <dbReference type="ARBA" id="ARBA00022737"/>
    </source>
</evidence>
<dbReference type="HOGENOM" id="CLU_000798_0_0_1"/>
<dbReference type="GO" id="GO:0007169">
    <property type="term" value="P:cell surface receptor protein tyrosine kinase signaling pathway"/>
    <property type="evidence" value="ECO:0000318"/>
    <property type="project" value="GO_Central"/>
</dbReference>
<dbReference type="InterPro" id="IPR020635">
    <property type="entry name" value="Tyr_kinase_cat_dom"/>
</dbReference>
<dbReference type="InterPro" id="IPR003961">
    <property type="entry name" value="FN3_dom"/>
</dbReference>
<evidence type="ECO:0000256" key="7">
    <source>
        <dbReference type="ARBA" id="ARBA00022777"/>
    </source>
</evidence>
<proteinExistence type="inferred from homology"/>
<dbReference type="InterPro" id="IPR000033">
    <property type="entry name" value="LDLR_classB_rpt"/>
</dbReference>
<dbReference type="CDD" id="cd05044">
    <property type="entry name" value="PTKc_c-ros"/>
    <property type="match status" value="1"/>
</dbReference>
<dbReference type="PhylomeDB" id="E9HPR8"/>
<evidence type="ECO:0000256" key="13">
    <source>
        <dbReference type="ARBA" id="ARBA00023180"/>
    </source>
</evidence>
<dbReference type="InterPro" id="IPR008266">
    <property type="entry name" value="Tyr_kinase_AS"/>
</dbReference>
<dbReference type="FunFam" id="2.60.40.10:FF:002685">
    <property type="entry name" value="Tyrosine-protein kinase receptor"/>
    <property type="match status" value="1"/>
</dbReference>
<comment type="similarity">
    <text evidence="16">Belongs to the protein kinase superfamily. Tyr protein kinase family. Insulin receptor subfamily.</text>
</comment>
<evidence type="ECO:0000313" key="20">
    <source>
        <dbReference type="EMBL" id="EFX66243.1"/>
    </source>
</evidence>
<dbReference type="InterPro" id="IPR002011">
    <property type="entry name" value="Tyr_kinase_rcpt_2_CS"/>
</dbReference>
<protein>
    <recommendedName>
        <fullName evidence="16">Tyrosine-protein kinase receptor</fullName>
        <ecNumber evidence="16">2.7.10.1</ecNumber>
    </recommendedName>
</protein>
<dbReference type="FunFam" id="2.120.10.30:FF:000044">
    <property type="entry name" value="Tyrosine-protein kinase receptor"/>
    <property type="match status" value="1"/>
</dbReference>
<keyword evidence="2 16" id="KW-0597">Phosphoprotein</keyword>
<dbReference type="Pfam" id="PF00041">
    <property type="entry name" value="fn3"/>
    <property type="match status" value="4"/>
</dbReference>
<evidence type="ECO:0000256" key="14">
    <source>
        <dbReference type="ARBA" id="ARBA00051243"/>
    </source>
</evidence>
<evidence type="ECO:0000259" key="18">
    <source>
        <dbReference type="PROSITE" id="PS50011"/>
    </source>
</evidence>
<keyword evidence="6 15" id="KW-0547">Nucleotide-binding</keyword>
<keyword evidence="7" id="KW-0418">Kinase</keyword>
<sequence>MCSTWEAIPNATGRSGQSLVTVNELRPYTNYRFRLVIVLASDREPLTSEESAPVLTLPSGLPSSPPVNLQAVVLDANRISISWDPPHYPNGPLVSYSLNIQEASSQNAADSYQGSQDVVANSRSYTFVHLKPNTTYVVSVAACNSVAGGVGPFASRPVTTYPLEKLGNDLKPYFLIVVDNKFIYRHEPGLIDYTKSPIHESPTNAITGLAVHARQGSLFMADDDGYVYELSLKSKSDVRNRWHVGKEIVHVVGLSVDWLFDRLYLLIENAEGTSWQISRCKLDGRESTYVVTDIAHKPSHFEVDPFNGFLVWAVNETDATGGLFIVDLAYLTDQPLSAAEGKTELDGPIRQIVKNVAISAFKADPINSRLFVMMNDVSTNRTIQAIPYSGSWPKTVRHSLRDAEDVSYMAYLDDVFYWINLGHSFFEEVDPKRDIHVHRFAPKAESSHTALVLCDIRSQPTPIPLTPIRNLEALFGSDSVYVRWDPPSTVSHRGRGAWQNWSYHIQIGDVQRDISVAENDINTTEIKLNVLRPNTTYSIVVQPATDYDRMRYAPLRPISSDSGHVVSISSYFFGKTLASGEELRPIYWVTSDGAIYQSTSVGEDVREFSGLNFSLFPNREQKNRHGIKESVEVINMAWMNDSIYVVTNTNRVYHIDLPSRNITIMEGLEASSVATDWLSRKLYWSSTNRQTIGRCLADGSEPEWLPIIGRATSLAVHSTKGKLVWCTGHSVEGSFLNADERHIYWSSGLHSGNQALGMTIDYDKDQVYWLVKKLNGDSLLYRNNIDSSNSAPWINQIASSARGPLQYMSDRLIWLQDLQDKIIISDLNGTNTYQLNSPKQLRVSWFLPAHLPLSQSSARPTVIPDSVDASSILLKPMLDGGLVITWSPIANVNYGNVSYDIRVSYKDDNCTAVTVNARYTVPLHWKVSPYSEISISIRAFTVWGSANISDVILRSPPSTPEIPLKPRAFVSFIRNGSSVLTEVVIHFRWSPPAKSNGELTGYRIHFCHDGTLSDDCQDFDVSAGATEFIAPNLVMDDNYTFTVKAFTEIGYGPETRPLKVSTSVETPIPHLVIFTSNLLWLADLDNHASLNQSLAKRTISVPSPAVAVAFINHDRKIYWIDTQGDLYSHDLSSNDIKKIHHLNGTGQSLTIDWISRHAYWSQREMGVSSIYQLDLNKKEDEDTIPRLVLRDPRMVRLVEVDPFTSRLIWVSDNHNGTGTLMTTDIRGGQNRLFLNNPQYCGSAGANNNSVYTPPLALQTISTVDWSDTNSPRLLWTAHNDDIWSSDLKGCHSAPELSSSEVKRTGRWPISSLAVDRTHFYWIDVKERRIHKMRRSLSIIERTTQSGSASAFTSRSEVLVELVNVYKVLTFGTNFQPLPNIECLAPSSLPYSVKLVNSTHNGLTLSMPVPHRPAKCNGMTMPPPLYHLYYGPYVSNQTDGCRHHLNKCLNETSSNGVVVLRKLLSNTKYVVHVSITNHYWPVKNSLPNIVMESAVIFSTQAGAPSKPREVTAKPISPKSVRVQWLQPLSLNGINVTYSIHWLSENKFGPPIEGQTKVSEEGFKDQTGQLRYSTDITSLTADSVYAFTVNAYSTNGQSNKSDFATAKTFENPKPLSIKNITSSSISLEWKSPSTLNITRHTLLWSISKQGDWKELQQPNDTTADNLYDFDAFGLSPRTSYSFRLKLEYYPVKTYFFWPTDEDGLSLTTKGNVPDQPLTPRAQKIVDNLVELWWGPTATNGYPILRYLLEMRNVEDADFSVRSKNETESGRSATHANSQSAWKPIYNGSDHFYVVPNLKSGIRYQFRVQAFNDMGASEVSESSPTFQMTSSNSSITMIVLVSALIAFCSVMFIFLFYVCKRTQFQGKKSSGTISHTTTGSEMTDLATLRELPRRESFIQQNNAIYGVGDGDVDQELALLPHIRFEDLLITKFLGRGAFGEVFEGTTCNLPGSNQYHTKVAVKTLRKGATDQEKGEFLKEAILMSQFKHKHILRLLGVCLDADPNFILLELMEGGDLLSFLRNNRPSLREPPANSATCCQLGLLDLVSMCVDVAKGCCYLEELHFVHRDLAARNCLVSSRDPRFRVVKIGDFGLARDIYRNDYYRKEGEGLLPVRWMAPESLVDGVFTSQTDVWSFGVLLWEILTLGQQPYPARTNLQVLHFVRTGGRLDRPPNCPDSLFELMMSCWSYEPSTRPTFTKCLAELLNLQDKLQHSPFTAVHNGHYVGGDRLYQTDPWETNRDSVGSSESCSYLDQHSLEQGPAIYTNDIAAVLHGLVSPNARQTIGVNNVLHRLERCSSVRNPRDRHIGLPISIVRSNSTTEGSTQSMASAHGRYLELLRDPVIYHSSHGCNGGYEVPRNIRYGSRQIFTDANELLPRSHSSNSQVDDDLSDVTDESCLANESVCASIPSPTNTIHSTFGVTTMPSE</sequence>
<dbReference type="InterPro" id="IPR013783">
    <property type="entry name" value="Ig-like_fold"/>
</dbReference>
<dbReference type="SUPFAM" id="SSF49265">
    <property type="entry name" value="Fibronectin type III"/>
    <property type="match status" value="5"/>
</dbReference>
<keyword evidence="13" id="KW-0325">Glycoprotein</keyword>